<dbReference type="PANTHER" id="PTHR24024:SF18">
    <property type="entry name" value="SHORT-CHAIN COLLAGEN C4-LIKE"/>
    <property type="match status" value="1"/>
</dbReference>
<evidence type="ECO:0000313" key="1">
    <source>
        <dbReference type="EMBL" id="CAC5363173.1"/>
    </source>
</evidence>
<dbReference type="GO" id="GO:0005615">
    <property type="term" value="C:extracellular space"/>
    <property type="evidence" value="ECO:0007669"/>
    <property type="project" value="TreeGrafter"/>
</dbReference>
<name>A0A6J8A8D8_MYTCO</name>
<dbReference type="AlphaFoldDB" id="A0A6J8A8D8"/>
<dbReference type="EMBL" id="CACVKT020000794">
    <property type="protein sequence ID" value="CAC5363173.1"/>
    <property type="molecule type" value="Genomic_DNA"/>
</dbReference>
<proteinExistence type="predicted"/>
<keyword evidence="2" id="KW-1185">Reference proteome</keyword>
<dbReference type="PANTHER" id="PTHR24024">
    <property type="entry name" value="PULMONARY SURFACTANT-ASSOCIATED PROTEIN A"/>
    <property type="match status" value="1"/>
</dbReference>
<evidence type="ECO:0000313" key="2">
    <source>
        <dbReference type="Proteomes" id="UP000507470"/>
    </source>
</evidence>
<protein>
    <submittedName>
        <fullName evidence="1">Uncharacterized protein</fullName>
    </submittedName>
</protein>
<gene>
    <name evidence="1" type="ORF">MCOR_4696</name>
</gene>
<sequence>MLATVIIKVENHKCKDYTLSASDQSLIDMMKHYLHTSRKDECSPPSKTSNAGVTYVRWGKKGCPKGAEIVYSGQVGGNDHTTKGGGVNYLCLPNDPENGQHQSFGNDQIFGGEYRISSSGKPSGWSESMRYKEAPCTVGILYNKGWNSEYDGYLTSDHYTHNNKDFACVDINPETLDNKNKDEHGILFQTLRTKCGSLRCPPYTNEADVLCVVCSKKTYRYELTKRFFVSDFLKGH</sequence>
<accession>A0A6J8A8D8</accession>
<dbReference type="Proteomes" id="UP000507470">
    <property type="component" value="Unassembled WGS sequence"/>
</dbReference>
<organism evidence="1 2">
    <name type="scientific">Mytilus coruscus</name>
    <name type="common">Sea mussel</name>
    <dbReference type="NCBI Taxonomy" id="42192"/>
    <lineage>
        <taxon>Eukaryota</taxon>
        <taxon>Metazoa</taxon>
        <taxon>Spiralia</taxon>
        <taxon>Lophotrochozoa</taxon>
        <taxon>Mollusca</taxon>
        <taxon>Bivalvia</taxon>
        <taxon>Autobranchia</taxon>
        <taxon>Pteriomorphia</taxon>
        <taxon>Mytilida</taxon>
        <taxon>Mytiloidea</taxon>
        <taxon>Mytilidae</taxon>
        <taxon>Mytilinae</taxon>
        <taxon>Mytilus</taxon>
    </lineage>
</organism>
<dbReference type="InterPro" id="IPR051077">
    <property type="entry name" value="Ca-dependent_lectin"/>
</dbReference>
<reference evidence="1 2" key="1">
    <citation type="submission" date="2020-06" db="EMBL/GenBank/DDBJ databases">
        <authorList>
            <person name="Li R."/>
            <person name="Bekaert M."/>
        </authorList>
    </citation>
    <scope>NUCLEOTIDE SEQUENCE [LARGE SCALE GENOMIC DNA]</scope>
    <source>
        <strain evidence="2">wild</strain>
    </source>
</reference>
<dbReference type="OrthoDB" id="6086925at2759"/>